<evidence type="ECO:0000313" key="2">
    <source>
        <dbReference type="Proteomes" id="UP000050961"/>
    </source>
</evidence>
<dbReference type="EMBL" id="AYZF01000017">
    <property type="protein sequence ID" value="KRN05500.1"/>
    <property type="molecule type" value="Genomic_DNA"/>
</dbReference>
<proteinExistence type="predicted"/>
<dbReference type="PATRIC" id="fig|1423806.3.peg.2093"/>
<evidence type="ECO:0000313" key="1">
    <source>
        <dbReference type="EMBL" id="KRN05500.1"/>
    </source>
</evidence>
<gene>
    <name evidence="1" type="ORF">FD15_GL002056</name>
</gene>
<organism evidence="1 2">
    <name type="scientific">Liquorilactobacillus sucicola DSM 21376 = JCM 15457</name>
    <dbReference type="NCBI Taxonomy" id="1423806"/>
    <lineage>
        <taxon>Bacteria</taxon>
        <taxon>Bacillati</taxon>
        <taxon>Bacillota</taxon>
        <taxon>Bacilli</taxon>
        <taxon>Lactobacillales</taxon>
        <taxon>Lactobacillaceae</taxon>
        <taxon>Liquorilactobacillus</taxon>
    </lineage>
</organism>
<dbReference type="AlphaFoldDB" id="A0A023CVG0"/>
<dbReference type="Proteomes" id="UP000050961">
    <property type="component" value="Unassembled WGS sequence"/>
</dbReference>
<sequence length="56" mass="6693">MIKKSGSVITLSKYNHLWEYFENRNESSIRLSFEEIKIISGIELDYSFLNYKKELS</sequence>
<name>A0A023CVG0_9LACO</name>
<comment type="caution">
    <text evidence="1">The sequence shown here is derived from an EMBL/GenBank/DDBJ whole genome shotgun (WGS) entry which is preliminary data.</text>
</comment>
<reference evidence="1 2" key="1">
    <citation type="journal article" date="2015" name="Genome Announc.">
        <title>Expanding the biotechnology potential of lactobacilli through comparative genomics of 213 strains and associated genera.</title>
        <authorList>
            <person name="Sun Z."/>
            <person name="Harris H.M."/>
            <person name="McCann A."/>
            <person name="Guo C."/>
            <person name="Argimon S."/>
            <person name="Zhang W."/>
            <person name="Yang X."/>
            <person name="Jeffery I.B."/>
            <person name="Cooney J.C."/>
            <person name="Kagawa T.F."/>
            <person name="Liu W."/>
            <person name="Song Y."/>
            <person name="Salvetti E."/>
            <person name="Wrobel A."/>
            <person name="Rasinkangas P."/>
            <person name="Parkhill J."/>
            <person name="Rea M.C."/>
            <person name="O'Sullivan O."/>
            <person name="Ritari J."/>
            <person name="Douillard F.P."/>
            <person name="Paul Ross R."/>
            <person name="Yang R."/>
            <person name="Briner A.E."/>
            <person name="Felis G.E."/>
            <person name="de Vos W.M."/>
            <person name="Barrangou R."/>
            <person name="Klaenhammer T.R."/>
            <person name="Caufield P.W."/>
            <person name="Cui Y."/>
            <person name="Zhang H."/>
            <person name="O'Toole P.W."/>
        </authorList>
    </citation>
    <scope>NUCLEOTIDE SEQUENCE [LARGE SCALE GENOMIC DNA]</scope>
    <source>
        <strain evidence="1 2">DSM 21376</strain>
    </source>
</reference>
<protein>
    <submittedName>
        <fullName evidence="1">Uncharacterized protein</fullName>
    </submittedName>
</protein>
<accession>A0A023CVG0</accession>
<keyword evidence="2" id="KW-1185">Reference proteome</keyword>